<keyword evidence="1" id="KW-0472">Membrane</keyword>
<dbReference type="PANTHER" id="PTHR40400">
    <property type="entry name" value="SLR1512 PROTEIN"/>
    <property type="match status" value="1"/>
</dbReference>
<dbReference type="AlphaFoldDB" id="K9P2M8"/>
<feature type="transmembrane region" description="Helical" evidence="1">
    <location>
        <begin position="180"/>
        <end position="205"/>
    </location>
</feature>
<feature type="transmembrane region" description="Helical" evidence="1">
    <location>
        <begin position="40"/>
        <end position="60"/>
    </location>
</feature>
<accession>K9P2M8</accession>
<evidence type="ECO:0000256" key="1">
    <source>
        <dbReference type="SAM" id="Phobius"/>
    </source>
</evidence>
<feature type="transmembrane region" description="Helical" evidence="1">
    <location>
        <begin position="217"/>
        <end position="234"/>
    </location>
</feature>
<keyword evidence="1" id="KW-0812">Transmembrane</keyword>
<dbReference type="Pfam" id="PF05982">
    <property type="entry name" value="Sbt_1"/>
    <property type="match status" value="1"/>
</dbReference>
<feature type="transmembrane region" description="Helical" evidence="1">
    <location>
        <begin position="277"/>
        <end position="294"/>
    </location>
</feature>
<protein>
    <submittedName>
        <fullName evidence="2">Putative permease</fullName>
    </submittedName>
</protein>
<feature type="transmembrane region" description="Helical" evidence="1">
    <location>
        <begin position="306"/>
        <end position="330"/>
    </location>
</feature>
<gene>
    <name evidence="2" type="ordered locus">Cyagr_0017</name>
</gene>
<feature type="transmembrane region" description="Helical" evidence="1">
    <location>
        <begin position="246"/>
        <end position="271"/>
    </location>
</feature>
<evidence type="ECO:0000313" key="2">
    <source>
        <dbReference type="EMBL" id="AFY27238.1"/>
    </source>
</evidence>
<dbReference type="STRING" id="292564.Cyagr_0017"/>
<dbReference type="PANTHER" id="PTHR40400:SF1">
    <property type="entry name" value="SLR1512 PROTEIN"/>
    <property type="match status" value="1"/>
</dbReference>
<dbReference type="OrthoDB" id="345121at2"/>
<name>K9P2M8_CYAGP</name>
<dbReference type="EMBL" id="CP003495">
    <property type="protein sequence ID" value="AFY27238.1"/>
    <property type="molecule type" value="Genomic_DNA"/>
</dbReference>
<proteinExistence type="predicted"/>
<feature type="transmembrane region" description="Helical" evidence="1">
    <location>
        <begin position="6"/>
        <end position="28"/>
    </location>
</feature>
<sequence length="338" mass="35593">MQSSLVLQNLLSAPVLFFFLGILGVLVGSDLEIPSPLPKLFSLYLLLAIGFKGGMELAHSGLGPQVLLTIGAAVAMSLLVPLTSFLFLRLRLDGYNAAAIAASYGSISAVTFITAESFLNVVEVNFDGFMVAALALMESPAIVVGVILARLSAPAEDAEIGGDQQNGGGSLRWKEILQEAFLNGSVYLLIGSLVIGYVVAAFSPAGLAKMDPFTEKLFYGALCFFLLDMGIVAAQRLRDLRQAGAFLIGFSLLAPPLHALLGLLVSALLGLSQGNTLLFMVLCASASYIAVPAAMRMTVPQANPSLYISTALGLTFPFNVVIGIPLYMALTRQFIPLG</sequence>
<dbReference type="HOGENOM" id="CLU_032027_0_0_3"/>
<dbReference type="PATRIC" id="fig|292564.3.peg.17"/>
<evidence type="ECO:0000313" key="3">
    <source>
        <dbReference type="Proteomes" id="UP000010388"/>
    </source>
</evidence>
<feature type="transmembrane region" description="Helical" evidence="1">
    <location>
        <begin position="66"/>
        <end position="88"/>
    </location>
</feature>
<reference evidence="3" key="1">
    <citation type="journal article" date="2013" name="Proc. Natl. Acad. Sci. U.S.A.">
        <title>Improving the coverage of the cyanobacterial phylum using diversity-driven genome sequencing.</title>
        <authorList>
            <person name="Shih P.M."/>
            <person name="Wu D."/>
            <person name="Latifi A."/>
            <person name="Axen S.D."/>
            <person name="Fewer D.P."/>
            <person name="Talla E."/>
            <person name="Calteau A."/>
            <person name="Cai F."/>
            <person name="Tandeau de Marsac N."/>
            <person name="Rippka R."/>
            <person name="Herdman M."/>
            <person name="Sivonen K."/>
            <person name="Coursin T."/>
            <person name="Laurent T."/>
            <person name="Goodwin L."/>
            <person name="Nolan M."/>
            <person name="Davenport K.W."/>
            <person name="Han C.S."/>
            <person name="Rubin E.M."/>
            <person name="Eisen J.A."/>
            <person name="Woyke T."/>
            <person name="Gugger M."/>
            <person name="Kerfeld C.A."/>
        </authorList>
    </citation>
    <scope>NUCLEOTIDE SEQUENCE [LARGE SCALE GENOMIC DNA]</scope>
    <source>
        <strain evidence="3">ATCC 27147 / PCC 6307</strain>
    </source>
</reference>
<dbReference type="KEGG" id="cgc:Cyagr_0017"/>
<dbReference type="eggNOG" id="COG3329">
    <property type="taxonomic scope" value="Bacteria"/>
</dbReference>
<organism evidence="2 3">
    <name type="scientific">Cyanobium gracile (strain ATCC 27147 / PCC 6307)</name>
    <dbReference type="NCBI Taxonomy" id="292564"/>
    <lineage>
        <taxon>Bacteria</taxon>
        <taxon>Bacillati</taxon>
        <taxon>Cyanobacteriota</taxon>
        <taxon>Cyanophyceae</taxon>
        <taxon>Synechococcales</taxon>
        <taxon>Prochlorococcaceae</taxon>
        <taxon>Cyanobium</taxon>
    </lineage>
</organism>
<feature type="transmembrane region" description="Helical" evidence="1">
    <location>
        <begin position="100"/>
        <end position="122"/>
    </location>
</feature>
<dbReference type="Proteomes" id="UP000010388">
    <property type="component" value="Chromosome"/>
</dbReference>
<dbReference type="InterPro" id="IPR010293">
    <property type="entry name" value="Sbt_1"/>
</dbReference>
<keyword evidence="1" id="KW-1133">Transmembrane helix</keyword>
<dbReference type="RefSeq" id="WP_015107697.1">
    <property type="nucleotide sequence ID" value="NC_019675.1"/>
</dbReference>
<feature type="transmembrane region" description="Helical" evidence="1">
    <location>
        <begin position="128"/>
        <end position="149"/>
    </location>
</feature>